<protein>
    <recommendedName>
        <fullName evidence="3">Exophilin 5</fullName>
    </recommendedName>
</protein>
<sequence>MSYVYFSRPGRAYSSRYKILAEKETLLSGNLKSYTHSVPSFMIKEEEPKPLAPTALEKLLKEELEELKMQELKNKESLPKIKISPTSSFKSPPRKSEFLKNNTSSAQEYYDINYSQVEKSVAVPSFKSTNKRNLIEKESDLSNFSYREPEWNPKGVIPFSKQTQRKPFINSGSPSDERFVSANLSPEICSKFKRNKVPNLSKYSSRDNILYKTQDCVPEYFPNKEIVMPKIARNVDFDKMLKRKEPVQKERLPSAYNVNFSIVEKNVPIINMKKLLPREKNSESQLPAFLQGSFSSRQLETMCNSKKQINLYELYLKRRKNRQTSNFSPTDFSLDYETFEY</sequence>
<proteinExistence type="predicted"/>
<reference evidence="1" key="1">
    <citation type="submission" date="2021-09" db="EMBL/GenBank/DDBJ databases">
        <authorList>
            <consortium name="AG Swart"/>
            <person name="Singh M."/>
            <person name="Singh A."/>
            <person name="Seah K."/>
            <person name="Emmerich C."/>
        </authorList>
    </citation>
    <scope>NUCLEOTIDE SEQUENCE</scope>
    <source>
        <strain evidence="1">ATCC30299</strain>
    </source>
</reference>
<dbReference type="Proteomes" id="UP001162131">
    <property type="component" value="Unassembled WGS sequence"/>
</dbReference>
<evidence type="ECO:0000313" key="2">
    <source>
        <dbReference type="Proteomes" id="UP001162131"/>
    </source>
</evidence>
<gene>
    <name evidence="1" type="ORF">BSTOLATCC_MIC45757</name>
</gene>
<accession>A0AAU9JPQ7</accession>
<evidence type="ECO:0008006" key="3">
    <source>
        <dbReference type="Google" id="ProtNLM"/>
    </source>
</evidence>
<keyword evidence="2" id="KW-1185">Reference proteome</keyword>
<organism evidence="1 2">
    <name type="scientific">Blepharisma stoltei</name>
    <dbReference type="NCBI Taxonomy" id="1481888"/>
    <lineage>
        <taxon>Eukaryota</taxon>
        <taxon>Sar</taxon>
        <taxon>Alveolata</taxon>
        <taxon>Ciliophora</taxon>
        <taxon>Postciliodesmatophora</taxon>
        <taxon>Heterotrichea</taxon>
        <taxon>Heterotrichida</taxon>
        <taxon>Blepharismidae</taxon>
        <taxon>Blepharisma</taxon>
    </lineage>
</organism>
<dbReference type="EMBL" id="CAJZBQ010000045">
    <property type="protein sequence ID" value="CAG9328302.1"/>
    <property type="molecule type" value="Genomic_DNA"/>
</dbReference>
<evidence type="ECO:0000313" key="1">
    <source>
        <dbReference type="EMBL" id="CAG9328302.1"/>
    </source>
</evidence>
<name>A0AAU9JPQ7_9CILI</name>
<comment type="caution">
    <text evidence="1">The sequence shown here is derived from an EMBL/GenBank/DDBJ whole genome shotgun (WGS) entry which is preliminary data.</text>
</comment>
<dbReference type="AlphaFoldDB" id="A0AAU9JPQ7"/>